<dbReference type="Proteomes" id="UP001160519">
    <property type="component" value="Unassembled WGS sequence"/>
</dbReference>
<protein>
    <submittedName>
        <fullName evidence="1">Uncharacterized protein</fullName>
    </submittedName>
</protein>
<reference evidence="1" key="1">
    <citation type="submission" date="2023-01" db="EMBL/GenBank/DDBJ databases">
        <title>Biogeochemical cycle of methane in antarctic sediments.</title>
        <authorList>
            <person name="Roldan D.M."/>
            <person name="Menes R.J."/>
        </authorList>
    </citation>
    <scope>NUCLEOTIDE SEQUENCE [LARGE SCALE GENOMIC DNA]</scope>
    <source>
        <strain evidence="1">K-2018 MAG008</strain>
    </source>
</reference>
<evidence type="ECO:0000313" key="1">
    <source>
        <dbReference type="EMBL" id="MDI1232432.1"/>
    </source>
</evidence>
<gene>
    <name evidence="1" type="ORF">PSU93_14935</name>
</gene>
<comment type="caution">
    <text evidence="1">The sequence shown here is derived from an EMBL/GenBank/DDBJ whole genome shotgun (WGS) entry which is preliminary data.</text>
</comment>
<accession>A0AA43TMM7</accession>
<organism evidence="1 2">
    <name type="scientific">Candidatus Methylobacter titanis</name>
    <dbReference type="NCBI Taxonomy" id="3053457"/>
    <lineage>
        <taxon>Bacteria</taxon>
        <taxon>Pseudomonadati</taxon>
        <taxon>Pseudomonadota</taxon>
        <taxon>Gammaproteobacteria</taxon>
        <taxon>Methylococcales</taxon>
        <taxon>Methylococcaceae</taxon>
        <taxon>Methylobacter</taxon>
    </lineage>
</organism>
<dbReference type="EMBL" id="JAQSDF010000084">
    <property type="protein sequence ID" value="MDI1232432.1"/>
    <property type="molecule type" value="Genomic_DNA"/>
</dbReference>
<name>A0AA43TMM7_9GAMM</name>
<sequence>MFDFMFGGKRKLELIRELLEQRMREEGFDDMDSRLKVKELGKVQLLGTPEGGIVTIVETVVKSQRQGALLS</sequence>
<keyword evidence="2" id="KW-1185">Reference proteome</keyword>
<proteinExistence type="predicted"/>
<dbReference type="AlphaFoldDB" id="A0AA43TMM7"/>
<evidence type="ECO:0000313" key="2">
    <source>
        <dbReference type="Proteomes" id="UP001160519"/>
    </source>
</evidence>